<dbReference type="WBParaSite" id="ALUE_0001173601-mRNA-1">
    <property type="protein sequence ID" value="ALUE_0001173601-mRNA-1"/>
    <property type="gene ID" value="ALUE_0001173601"/>
</dbReference>
<keyword evidence="1" id="KW-1185">Reference proteome</keyword>
<protein>
    <submittedName>
        <fullName evidence="2">NTF2 domain-containing protein</fullName>
    </submittedName>
</protein>
<sequence>MNGGLRNLLESFMAQMPGTTALLEIYGKVTFKQP</sequence>
<evidence type="ECO:0000313" key="2">
    <source>
        <dbReference type="WBParaSite" id="ALUE_0001173601-mRNA-1"/>
    </source>
</evidence>
<name>A0A0M3I4K6_ASCLU</name>
<proteinExistence type="predicted"/>
<reference evidence="2" key="1">
    <citation type="submission" date="2017-02" db="UniProtKB">
        <authorList>
            <consortium name="WormBaseParasite"/>
        </authorList>
    </citation>
    <scope>IDENTIFICATION</scope>
</reference>
<evidence type="ECO:0000313" key="1">
    <source>
        <dbReference type="Proteomes" id="UP000036681"/>
    </source>
</evidence>
<dbReference type="Proteomes" id="UP000036681">
    <property type="component" value="Unplaced"/>
</dbReference>
<dbReference type="AlphaFoldDB" id="A0A0M3I4K6"/>
<accession>A0A0M3I4K6</accession>
<organism evidence="1 2">
    <name type="scientific">Ascaris lumbricoides</name>
    <name type="common">Giant roundworm</name>
    <dbReference type="NCBI Taxonomy" id="6252"/>
    <lineage>
        <taxon>Eukaryota</taxon>
        <taxon>Metazoa</taxon>
        <taxon>Ecdysozoa</taxon>
        <taxon>Nematoda</taxon>
        <taxon>Chromadorea</taxon>
        <taxon>Rhabditida</taxon>
        <taxon>Spirurina</taxon>
        <taxon>Ascaridomorpha</taxon>
        <taxon>Ascaridoidea</taxon>
        <taxon>Ascarididae</taxon>
        <taxon>Ascaris</taxon>
    </lineage>
</organism>